<comment type="function">
    <text evidence="7">Key enzyme in folate metabolism. Catalyzes an essential reaction for de novo glycine and purine synthesis, and for DNA precursor synthesis.</text>
</comment>
<evidence type="ECO:0000313" key="10">
    <source>
        <dbReference type="Proteomes" id="UP000182089"/>
    </source>
</evidence>
<evidence type="ECO:0000256" key="2">
    <source>
        <dbReference type="ARBA" id="ARBA00009539"/>
    </source>
</evidence>
<reference evidence="9 10" key="1">
    <citation type="submission" date="2016-10" db="EMBL/GenBank/DDBJ databases">
        <authorList>
            <person name="Varghese N."/>
            <person name="Submissions S."/>
        </authorList>
    </citation>
    <scope>NUCLEOTIDE SEQUENCE [LARGE SCALE GENOMIC DNA]</scope>
    <source>
        <strain evidence="9 10">WC1T17</strain>
    </source>
</reference>
<dbReference type="InterPro" id="IPR012259">
    <property type="entry name" value="DHFR"/>
</dbReference>
<gene>
    <name evidence="9" type="ORF">SAMN05216431_10356</name>
</gene>
<keyword evidence="5 7" id="KW-0521">NADP</keyword>
<comment type="similarity">
    <text evidence="2 7">Belongs to the dihydrofolate reductase family.</text>
</comment>
<comment type="caution">
    <text evidence="9">The sequence shown here is derived from an EMBL/GenBank/DDBJ whole genome shotgun (WGS) entry which is preliminary data.</text>
</comment>
<evidence type="ECO:0000259" key="8">
    <source>
        <dbReference type="PROSITE" id="PS51330"/>
    </source>
</evidence>
<evidence type="ECO:0000313" key="9">
    <source>
        <dbReference type="EMBL" id="SEM47406.1"/>
    </source>
</evidence>
<dbReference type="CDD" id="cd00209">
    <property type="entry name" value="DHFR"/>
    <property type="match status" value="1"/>
</dbReference>
<dbReference type="PIRSF" id="PIRSF000194">
    <property type="entry name" value="DHFR"/>
    <property type="match status" value="1"/>
</dbReference>
<dbReference type="Pfam" id="PF00186">
    <property type="entry name" value="DHFR_1"/>
    <property type="match status" value="1"/>
</dbReference>
<evidence type="ECO:0000256" key="4">
    <source>
        <dbReference type="ARBA" id="ARBA00022563"/>
    </source>
</evidence>
<dbReference type="EC" id="1.5.1.3" evidence="3 7"/>
<organism evidence="9 10">
    <name type="scientific">Ligilactobacillus ruminis</name>
    <dbReference type="NCBI Taxonomy" id="1623"/>
    <lineage>
        <taxon>Bacteria</taxon>
        <taxon>Bacillati</taxon>
        <taxon>Bacillota</taxon>
        <taxon>Bacilli</taxon>
        <taxon>Lactobacillales</taxon>
        <taxon>Lactobacillaceae</taxon>
        <taxon>Ligilactobacillus</taxon>
    </lineage>
</organism>
<accession>A0ABY1AA49</accession>
<dbReference type="PANTHER" id="PTHR48069">
    <property type="entry name" value="DIHYDROFOLATE REDUCTASE"/>
    <property type="match status" value="1"/>
</dbReference>
<keyword evidence="6 7" id="KW-0560">Oxidoreductase</keyword>
<dbReference type="PANTHER" id="PTHR48069:SF3">
    <property type="entry name" value="DIHYDROFOLATE REDUCTASE"/>
    <property type="match status" value="1"/>
</dbReference>
<evidence type="ECO:0000256" key="5">
    <source>
        <dbReference type="ARBA" id="ARBA00022857"/>
    </source>
</evidence>
<evidence type="ECO:0000256" key="7">
    <source>
        <dbReference type="PIRNR" id="PIRNR000194"/>
    </source>
</evidence>
<dbReference type="EMBL" id="FOCC01000003">
    <property type="protein sequence ID" value="SEM47406.1"/>
    <property type="molecule type" value="Genomic_DNA"/>
</dbReference>
<dbReference type="Proteomes" id="UP000182089">
    <property type="component" value="Unassembled WGS sequence"/>
</dbReference>
<comment type="catalytic activity">
    <reaction evidence="7">
        <text>(6S)-5,6,7,8-tetrahydrofolate + NADP(+) = 7,8-dihydrofolate + NADPH + H(+)</text>
        <dbReference type="Rhea" id="RHEA:15009"/>
        <dbReference type="ChEBI" id="CHEBI:15378"/>
        <dbReference type="ChEBI" id="CHEBI:57451"/>
        <dbReference type="ChEBI" id="CHEBI:57453"/>
        <dbReference type="ChEBI" id="CHEBI:57783"/>
        <dbReference type="ChEBI" id="CHEBI:58349"/>
        <dbReference type="EC" id="1.5.1.3"/>
    </reaction>
</comment>
<evidence type="ECO:0000256" key="3">
    <source>
        <dbReference type="ARBA" id="ARBA00012856"/>
    </source>
</evidence>
<comment type="pathway">
    <text evidence="1 7">Cofactor biosynthesis; tetrahydrofolate biosynthesis; 5,6,7,8-tetrahydrofolate from 7,8-dihydrofolate: step 1/1.</text>
</comment>
<dbReference type="PROSITE" id="PS51330">
    <property type="entry name" value="DHFR_2"/>
    <property type="match status" value="1"/>
</dbReference>
<proteinExistence type="inferred from homology"/>
<dbReference type="PRINTS" id="PR00070">
    <property type="entry name" value="DHFR"/>
</dbReference>
<protein>
    <recommendedName>
        <fullName evidence="3 7">Dihydrofolate reductase</fullName>
        <ecNumber evidence="3 7">1.5.1.3</ecNumber>
    </recommendedName>
</protein>
<dbReference type="SUPFAM" id="SSF53597">
    <property type="entry name" value="Dihydrofolate reductase-like"/>
    <property type="match status" value="1"/>
</dbReference>
<keyword evidence="4 7" id="KW-0554">One-carbon metabolism</keyword>
<dbReference type="InterPro" id="IPR001796">
    <property type="entry name" value="DHFR_dom"/>
</dbReference>
<dbReference type="Gene3D" id="3.40.430.10">
    <property type="entry name" value="Dihydrofolate Reductase, subunit A"/>
    <property type="match status" value="1"/>
</dbReference>
<feature type="domain" description="DHFR" evidence="8">
    <location>
        <begin position="1"/>
        <end position="166"/>
    </location>
</feature>
<dbReference type="InterPro" id="IPR024072">
    <property type="entry name" value="DHFR-like_dom_sf"/>
</dbReference>
<name>A0ABY1AA49_9LACO</name>
<sequence length="167" mass="19404">MLAYIWAEDEKKQIGLEGKLPWHLPDDLAYFKKTTLNHPIVMGKKTFASFPNLLPNRLHVVLTHDQELAQKAQTNPMLEVFNSLEQLRIWLNDKQNELIFIIGGASLFETFKDEVDLLYVTKIHAIFKADTKMPELDEKAFTLVKQTAGLVNKKNKYAHDFCLYQRK</sequence>
<evidence type="ECO:0000256" key="6">
    <source>
        <dbReference type="ARBA" id="ARBA00023002"/>
    </source>
</evidence>
<evidence type="ECO:0000256" key="1">
    <source>
        <dbReference type="ARBA" id="ARBA00004903"/>
    </source>
</evidence>